<dbReference type="Proteomes" id="UP000782519">
    <property type="component" value="Unassembled WGS sequence"/>
</dbReference>
<protein>
    <submittedName>
        <fullName evidence="2">Glycoside hydrolase family 88 protein</fullName>
    </submittedName>
</protein>
<comment type="caution">
    <text evidence="2">The sequence shown here is derived from an EMBL/GenBank/DDBJ whole genome shotgun (WGS) entry which is preliminary data.</text>
</comment>
<dbReference type="PANTHER" id="PTHR33886">
    <property type="entry name" value="UNSATURATED RHAMNOGALACTURONAN HYDROLASE (EUROFUNG)"/>
    <property type="match status" value="1"/>
</dbReference>
<dbReference type="GO" id="GO:0005975">
    <property type="term" value="P:carbohydrate metabolic process"/>
    <property type="evidence" value="ECO:0007669"/>
    <property type="project" value="InterPro"/>
</dbReference>
<dbReference type="EMBL" id="JACRJB010000007">
    <property type="protein sequence ID" value="MBI5128307.1"/>
    <property type="molecule type" value="Genomic_DNA"/>
</dbReference>
<dbReference type="InterPro" id="IPR010905">
    <property type="entry name" value="Glyco_hydro_88"/>
</dbReference>
<evidence type="ECO:0000313" key="3">
    <source>
        <dbReference type="Proteomes" id="UP000782519"/>
    </source>
</evidence>
<reference evidence="2" key="1">
    <citation type="submission" date="2020-07" db="EMBL/GenBank/DDBJ databases">
        <title>Huge and variable diversity of episymbiotic CPR bacteria and DPANN archaea in groundwater ecosystems.</title>
        <authorList>
            <person name="He C.Y."/>
            <person name="Keren R."/>
            <person name="Whittaker M."/>
            <person name="Farag I.F."/>
            <person name="Doudna J."/>
            <person name="Cate J.H.D."/>
            <person name="Banfield J.F."/>
        </authorList>
    </citation>
    <scope>NUCLEOTIDE SEQUENCE</scope>
    <source>
        <strain evidence="2">NC_groundwater_1818_Pr3_B-0.1um_66_35</strain>
    </source>
</reference>
<evidence type="ECO:0000313" key="2">
    <source>
        <dbReference type="EMBL" id="MBI5128307.1"/>
    </source>
</evidence>
<dbReference type="InterPro" id="IPR008928">
    <property type="entry name" value="6-hairpin_glycosidase_sf"/>
</dbReference>
<evidence type="ECO:0000256" key="1">
    <source>
        <dbReference type="ARBA" id="ARBA00022801"/>
    </source>
</evidence>
<gene>
    <name evidence="2" type="ORF">HZA66_02600</name>
</gene>
<dbReference type="InterPro" id="IPR052043">
    <property type="entry name" value="PolySaccharide_Degr_Enz"/>
</dbReference>
<dbReference type="AlphaFoldDB" id="A0A933RU41"/>
<accession>A0A933RU41</accession>
<proteinExistence type="predicted"/>
<keyword evidence="1 2" id="KW-0378">Hydrolase</keyword>
<sequence>MDLDMLVKKVTDYILAHPYERDVWEKAPAITGILRWNDDKAIAVAKAWVDRAVDMQSSRGYLSYDERIELAKGHVEVFSPTAALSSALGYCVLAFHERAAEPRLLEAAHLQAKAMLAAPRTRGGGFWVRDEGPELWIDFIYLMCPFLARLGRLTGDDKLIDEALLQVEVYVHHLVDKDENLARHAWRETPNSFLQSTFWCRGNGWLTCCLVDLLAEIGDHPKAESLRELGRRVFAAIAAHQDRSGFFRNILDDTHSKFEASGTLMFAYSAARAVRMGWLDAKLLDNAERAFRIVAGSVEPDGAVPGVQVPPGGPGVPFATALYGQGFFLQAAAELKERLA</sequence>
<dbReference type="SUPFAM" id="SSF48208">
    <property type="entry name" value="Six-hairpin glycosidases"/>
    <property type="match status" value="1"/>
</dbReference>
<dbReference type="Pfam" id="PF07470">
    <property type="entry name" value="Glyco_hydro_88"/>
    <property type="match status" value="1"/>
</dbReference>
<dbReference type="InterPro" id="IPR012341">
    <property type="entry name" value="6hp_glycosidase-like_sf"/>
</dbReference>
<organism evidence="2 3">
    <name type="scientific">Rhodopseudomonas palustris</name>
    <dbReference type="NCBI Taxonomy" id="1076"/>
    <lineage>
        <taxon>Bacteria</taxon>
        <taxon>Pseudomonadati</taxon>
        <taxon>Pseudomonadota</taxon>
        <taxon>Alphaproteobacteria</taxon>
        <taxon>Hyphomicrobiales</taxon>
        <taxon>Nitrobacteraceae</taxon>
        <taxon>Rhodopseudomonas</taxon>
    </lineage>
</organism>
<name>A0A933RU41_RHOPL</name>
<dbReference type="PANTHER" id="PTHR33886:SF8">
    <property type="entry name" value="UNSATURATED RHAMNOGALACTURONAN HYDROLASE (EUROFUNG)"/>
    <property type="match status" value="1"/>
</dbReference>
<dbReference type="GO" id="GO:0016787">
    <property type="term" value="F:hydrolase activity"/>
    <property type="evidence" value="ECO:0007669"/>
    <property type="project" value="UniProtKB-KW"/>
</dbReference>
<dbReference type="Gene3D" id="1.50.10.10">
    <property type="match status" value="1"/>
</dbReference>